<accession>A0A1N6PTH0</accession>
<gene>
    <name evidence="3" type="ORF">SAMN05421829_102191</name>
</gene>
<sequence>MKTTHTLLTVAAFATVQLFASPLAAQDKRIETANLDSVVTANPLQAGGPTAKVISSTRAGNSELQIIRMSKIRLHHHAQEDHVVYVARGSGSARLENDAGKIEARPVKPGDIFNLPRGKKHAFERSGEEDLVLLVVATAGWKPLEDTVFHE</sequence>
<dbReference type="OrthoDB" id="9793521at2"/>
<feature type="chain" id="PRO_5012342434" evidence="1">
    <location>
        <begin position="26"/>
        <end position="151"/>
    </location>
</feature>
<keyword evidence="4" id="KW-1185">Reference proteome</keyword>
<organism evidence="3 4">
    <name type="scientific">Aromatoleum tolulyticum</name>
    <dbReference type="NCBI Taxonomy" id="34027"/>
    <lineage>
        <taxon>Bacteria</taxon>
        <taxon>Pseudomonadati</taxon>
        <taxon>Pseudomonadota</taxon>
        <taxon>Betaproteobacteria</taxon>
        <taxon>Rhodocyclales</taxon>
        <taxon>Rhodocyclaceae</taxon>
        <taxon>Aromatoleum</taxon>
    </lineage>
</organism>
<evidence type="ECO:0000313" key="3">
    <source>
        <dbReference type="EMBL" id="SIQ07603.1"/>
    </source>
</evidence>
<feature type="domain" description="Cupin type-2" evidence="2">
    <location>
        <begin position="73"/>
        <end position="136"/>
    </location>
</feature>
<dbReference type="CDD" id="cd02208">
    <property type="entry name" value="cupin_RmlC-like"/>
    <property type="match status" value="1"/>
</dbReference>
<dbReference type="SUPFAM" id="SSF51182">
    <property type="entry name" value="RmlC-like cupins"/>
    <property type="match status" value="1"/>
</dbReference>
<dbReference type="Proteomes" id="UP000186819">
    <property type="component" value="Unassembled WGS sequence"/>
</dbReference>
<name>A0A1N6PTH0_9RHOO</name>
<dbReference type="AlphaFoldDB" id="A0A1N6PTH0"/>
<dbReference type="InterPro" id="IPR011051">
    <property type="entry name" value="RmlC_Cupin_sf"/>
</dbReference>
<proteinExistence type="predicted"/>
<protein>
    <submittedName>
        <fullName evidence="3">Cupin domain-containing protein</fullName>
    </submittedName>
</protein>
<evidence type="ECO:0000313" key="4">
    <source>
        <dbReference type="Proteomes" id="UP000186819"/>
    </source>
</evidence>
<dbReference type="STRING" id="34027.SAMN05421829_102191"/>
<dbReference type="Pfam" id="PF07883">
    <property type="entry name" value="Cupin_2"/>
    <property type="match status" value="1"/>
</dbReference>
<dbReference type="InterPro" id="IPR013096">
    <property type="entry name" value="Cupin_2"/>
</dbReference>
<reference evidence="4" key="1">
    <citation type="submission" date="2017-01" db="EMBL/GenBank/DDBJ databases">
        <authorList>
            <person name="Varghese N."/>
            <person name="Submissions S."/>
        </authorList>
    </citation>
    <scope>NUCLEOTIDE SEQUENCE [LARGE SCALE GENOMIC DNA]</scope>
    <source>
        <strain evidence="4">ATCC 51758</strain>
    </source>
</reference>
<feature type="signal peptide" evidence="1">
    <location>
        <begin position="1"/>
        <end position="25"/>
    </location>
</feature>
<dbReference type="InterPro" id="IPR014710">
    <property type="entry name" value="RmlC-like_jellyroll"/>
</dbReference>
<keyword evidence="1" id="KW-0732">Signal</keyword>
<dbReference type="EMBL" id="FTMD01000002">
    <property type="protein sequence ID" value="SIQ07603.1"/>
    <property type="molecule type" value="Genomic_DNA"/>
</dbReference>
<evidence type="ECO:0000259" key="2">
    <source>
        <dbReference type="Pfam" id="PF07883"/>
    </source>
</evidence>
<evidence type="ECO:0000256" key="1">
    <source>
        <dbReference type="SAM" id="SignalP"/>
    </source>
</evidence>
<dbReference type="Gene3D" id="2.60.120.10">
    <property type="entry name" value="Jelly Rolls"/>
    <property type="match status" value="1"/>
</dbReference>
<dbReference type="RefSeq" id="WP_076600707.1">
    <property type="nucleotide sequence ID" value="NZ_FTMD01000002.1"/>
</dbReference>